<organism evidence="1 2">
    <name type="scientific">Alicyclobacillus mengziensis</name>
    <dbReference type="NCBI Taxonomy" id="2931921"/>
    <lineage>
        <taxon>Bacteria</taxon>
        <taxon>Bacillati</taxon>
        <taxon>Bacillota</taxon>
        <taxon>Bacilli</taxon>
        <taxon>Bacillales</taxon>
        <taxon>Alicyclobacillaceae</taxon>
        <taxon>Alicyclobacillus</taxon>
    </lineage>
</organism>
<dbReference type="Proteomes" id="UP000663505">
    <property type="component" value="Chromosome"/>
</dbReference>
<name>A0A9X7W257_9BACL</name>
<evidence type="ECO:0000313" key="1">
    <source>
        <dbReference type="EMBL" id="QSO48807.1"/>
    </source>
</evidence>
<gene>
    <name evidence="1" type="ORF">JZ786_07580</name>
</gene>
<dbReference type="AlphaFoldDB" id="A0A9X7W257"/>
<reference evidence="1 2" key="1">
    <citation type="submission" date="2021-02" db="EMBL/GenBank/DDBJ databases">
        <title>Alicyclobacillus curvatus sp. nov. and Alicyclobacillus mengziensis sp. nov., two acidophilic bacteria isolated from acid mine drainage.</title>
        <authorList>
            <person name="Huang Y."/>
        </authorList>
    </citation>
    <scope>NUCLEOTIDE SEQUENCE [LARGE SCALE GENOMIC DNA]</scope>
    <source>
        <strain evidence="1 2">S30H14</strain>
    </source>
</reference>
<sequence length="128" mass="14244">MKTLDLSTTFEGGLELVPTVSDAAERNLVVSTILAVGEQSLNEQQRLLLRMELLKVPKIAEELFQDGTENKARQVALNLLAEGVNVEVSIKATGLSRDTIEELRKTATIKTQNQLKHPVRIYRSDQCL</sequence>
<dbReference type="EMBL" id="CP071182">
    <property type="protein sequence ID" value="QSO48807.1"/>
    <property type="molecule type" value="Genomic_DNA"/>
</dbReference>
<keyword evidence="2" id="KW-1185">Reference proteome</keyword>
<accession>A0A9X7W257</accession>
<evidence type="ECO:0000313" key="2">
    <source>
        <dbReference type="Proteomes" id="UP000663505"/>
    </source>
</evidence>
<protein>
    <submittedName>
        <fullName evidence="1">Uncharacterized protein</fullName>
    </submittedName>
</protein>
<proteinExistence type="predicted"/>
<dbReference type="KEGG" id="afx:JZ786_07580"/>
<dbReference type="RefSeq" id="WP_206658121.1">
    <property type="nucleotide sequence ID" value="NZ_CP071182.1"/>
</dbReference>